<accession>H0E3J2</accession>
<feature type="transmembrane region" description="Helical" evidence="2">
    <location>
        <begin position="45"/>
        <end position="66"/>
    </location>
</feature>
<keyword evidence="2" id="KW-0472">Membrane</keyword>
<keyword evidence="4" id="KW-1185">Reference proteome</keyword>
<proteinExistence type="predicted"/>
<dbReference type="RefSeq" id="WP_007572399.1">
    <property type="nucleotide sequence ID" value="NZ_AGUD01000073.1"/>
</dbReference>
<dbReference type="AlphaFoldDB" id="H0E3J2"/>
<feature type="region of interest" description="Disordered" evidence="1">
    <location>
        <begin position="70"/>
        <end position="101"/>
    </location>
</feature>
<feature type="compositionally biased region" description="Basic residues" evidence="1">
    <location>
        <begin position="89"/>
        <end position="98"/>
    </location>
</feature>
<evidence type="ECO:0000256" key="2">
    <source>
        <dbReference type="SAM" id="Phobius"/>
    </source>
</evidence>
<name>H0E3J2_9ACTN</name>
<comment type="caution">
    <text evidence="3">The sequence shown here is derived from an EMBL/GenBank/DDBJ whole genome shotgun (WGS) entry which is preliminary data.</text>
</comment>
<evidence type="ECO:0000256" key="1">
    <source>
        <dbReference type="SAM" id="MobiDB-lite"/>
    </source>
</evidence>
<dbReference type="EMBL" id="AGUD01000073">
    <property type="protein sequence ID" value="EHN11743.1"/>
    <property type="molecule type" value="Genomic_DNA"/>
</dbReference>
<keyword evidence="2" id="KW-0812">Transmembrane</keyword>
<keyword evidence="2" id="KW-1133">Transmembrane helix</keyword>
<dbReference type="Proteomes" id="UP000005143">
    <property type="component" value="Unassembled WGS sequence"/>
</dbReference>
<reference evidence="3 4" key="1">
    <citation type="journal article" date="2013" name="Biodegradation">
        <title>Quantitative proteomic analysis of ibuprofen-degrading Patulibacter sp. strain I11.</title>
        <authorList>
            <person name="Almeida B."/>
            <person name="Kjeldal H."/>
            <person name="Lolas I."/>
            <person name="Knudsen A.D."/>
            <person name="Carvalho G."/>
            <person name="Nielsen K.L."/>
            <person name="Barreto Crespo M.T."/>
            <person name="Stensballe A."/>
            <person name="Nielsen J.L."/>
        </authorList>
    </citation>
    <scope>NUCLEOTIDE SEQUENCE [LARGE SCALE GENOMIC DNA]</scope>
    <source>
        <strain evidence="3 4">I11</strain>
    </source>
</reference>
<gene>
    <name evidence="3" type="ORF">PAI11_13640</name>
</gene>
<evidence type="ECO:0000313" key="4">
    <source>
        <dbReference type="Proteomes" id="UP000005143"/>
    </source>
</evidence>
<protein>
    <submittedName>
        <fullName evidence="3">Uncharacterized protein</fullName>
    </submittedName>
</protein>
<evidence type="ECO:0000313" key="3">
    <source>
        <dbReference type="EMBL" id="EHN11743.1"/>
    </source>
</evidence>
<sequence>MSPIRIRQLLRRGRRSLTIALVVLGLGGAVAVHHGMPPEHGGDHAVMVCLAVLQAAVVVAAAATALGRAARRRRWPSSRSSPVVDVRAHARPRRRARGRPPDPLFLRFEVLRR</sequence>
<organism evidence="3 4">
    <name type="scientific">Patulibacter medicamentivorans</name>
    <dbReference type="NCBI Taxonomy" id="1097667"/>
    <lineage>
        <taxon>Bacteria</taxon>
        <taxon>Bacillati</taxon>
        <taxon>Actinomycetota</taxon>
        <taxon>Thermoleophilia</taxon>
        <taxon>Solirubrobacterales</taxon>
        <taxon>Patulibacteraceae</taxon>
        <taxon>Patulibacter</taxon>
    </lineage>
</organism>